<reference evidence="3" key="1">
    <citation type="submission" date="2016-04" db="EMBL/GenBank/DDBJ databases">
        <authorList>
            <person name="Strepis N."/>
        </authorList>
    </citation>
    <scope>NUCLEOTIDE SEQUENCE [LARGE SCALE GENOMIC DNA]</scope>
</reference>
<dbReference type="Gene3D" id="1.10.10.10">
    <property type="entry name" value="Winged helix-like DNA-binding domain superfamily/Winged helix DNA-binding domain"/>
    <property type="match status" value="1"/>
</dbReference>
<dbReference type="GO" id="GO:0003677">
    <property type="term" value="F:DNA binding"/>
    <property type="evidence" value="ECO:0007669"/>
    <property type="project" value="InterPro"/>
</dbReference>
<name>A0A1W1IJH9_9LACT</name>
<dbReference type="SUPFAM" id="SSF46689">
    <property type="entry name" value="Homeodomain-like"/>
    <property type="match status" value="1"/>
</dbReference>
<dbReference type="AlphaFoldDB" id="A0A1W1IJH9"/>
<dbReference type="GO" id="GO:0003700">
    <property type="term" value="F:DNA-binding transcription factor activity"/>
    <property type="evidence" value="ECO:0007669"/>
    <property type="project" value="InterPro"/>
</dbReference>
<dbReference type="GO" id="GO:0097367">
    <property type="term" value="F:carbohydrate derivative binding"/>
    <property type="evidence" value="ECO:0007669"/>
    <property type="project" value="InterPro"/>
</dbReference>
<keyword evidence="3" id="KW-1185">Reference proteome</keyword>
<feature type="domain" description="HTH rpiR-type" evidence="1">
    <location>
        <begin position="1"/>
        <end position="73"/>
    </location>
</feature>
<dbReference type="Proteomes" id="UP000195985">
    <property type="component" value="Unassembled WGS sequence"/>
</dbReference>
<organism evidence="2 3">
    <name type="scientific">Trichococcus pasteurii</name>
    <dbReference type="NCBI Taxonomy" id="43064"/>
    <lineage>
        <taxon>Bacteria</taxon>
        <taxon>Bacillati</taxon>
        <taxon>Bacillota</taxon>
        <taxon>Bacilli</taxon>
        <taxon>Lactobacillales</taxon>
        <taxon>Carnobacteriaceae</taxon>
        <taxon>Trichococcus</taxon>
    </lineage>
</organism>
<dbReference type="PANTHER" id="PTHR30514">
    <property type="entry name" value="GLUCOKINASE"/>
    <property type="match status" value="1"/>
</dbReference>
<evidence type="ECO:0000313" key="2">
    <source>
        <dbReference type="EMBL" id="SLM53224.1"/>
    </source>
</evidence>
<dbReference type="InterPro" id="IPR000281">
    <property type="entry name" value="HTH_RpiR"/>
</dbReference>
<dbReference type="InterPro" id="IPR046348">
    <property type="entry name" value="SIS_dom_sf"/>
</dbReference>
<dbReference type="InterPro" id="IPR047640">
    <property type="entry name" value="RpiR-like"/>
</dbReference>
<dbReference type="InterPro" id="IPR009057">
    <property type="entry name" value="Homeodomain-like_sf"/>
</dbReference>
<dbReference type="PROSITE" id="PS51071">
    <property type="entry name" value="HTH_RPIR"/>
    <property type="match status" value="1"/>
</dbReference>
<evidence type="ECO:0000259" key="1">
    <source>
        <dbReference type="PROSITE" id="PS51071"/>
    </source>
</evidence>
<evidence type="ECO:0000313" key="3">
    <source>
        <dbReference type="Proteomes" id="UP000195985"/>
    </source>
</evidence>
<dbReference type="InterPro" id="IPR036388">
    <property type="entry name" value="WH-like_DNA-bd_sf"/>
</dbReference>
<dbReference type="Pfam" id="PF01418">
    <property type="entry name" value="HTH_6"/>
    <property type="match status" value="1"/>
</dbReference>
<dbReference type="PANTHER" id="PTHR30514:SF1">
    <property type="entry name" value="HTH-TYPE TRANSCRIPTIONAL REGULATOR HEXR-RELATED"/>
    <property type="match status" value="1"/>
</dbReference>
<proteinExistence type="predicted"/>
<gene>
    <name evidence="2" type="ORF">TPAS_2952</name>
</gene>
<dbReference type="Gene3D" id="3.40.50.10490">
    <property type="entry name" value="Glucose-6-phosphate isomerase like protein, domain 1"/>
    <property type="match status" value="1"/>
</dbReference>
<accession>A0A1W1IJH9</accession>
<protein>
    <recommendedName>
        <fullName evidence="1">HTH rpiR-type domain-containing protein</fullName>
    </recommendedName>
</protein>
<dbReference type="SUPFAM" id="SSF53697">
    <property type="entry name" value="SIS domain"/>
    <property type="match status" value="1"/>
</dbReference>
<dbReference type="STRING" id="43064.SAMN04488086_12121"/>
<sequence length="248" mass="28096">MFTINRVNSLNELERLVYDYILRHPKELPGMKVKDVAEAVNVSSSTVMRFCKKMDCSGFSEFKYQYQHSLAQDVAVAVEQKDDELEYLLEFFSSVSQTGPQESMAAVMDRFIECEDKILLGNAGLQGQLVQYASYLLNAAGMTTRYFTDDSFRLRNLLDLGESGAILYFSVQQDEELALNKLCAAKALGYRIFVVSNYENVQVHKIADDILTYHVPMRDGVGSGGSSQLPVLYYVEALARRYGEHQVW</sequence>
<dbReference type="EMBL" id="FWEY01000014">
    <property type="protein sequence ID" value="SLM53224.1"/>
    <property type="molecule type" value="Genomic_DNA"/>
</dbReference>
<dbReference type="GO" id="GO:1901135">
    <property type="term" value="P:carbohydrate derivative metabolic process"/>
    <property type="evidence" value="ECO:0007669"/>
    <property type="project" value="InterPro"/>
</dbReference>
<dbReference type="RefSeq" id="WP_177208673.1">
    <property type="nucleotide sequence ID" value="NZ_FONM01000021.1"/>
</dbReference>